<evidence type="ECO:0000313" key="4">
    <source>
        <dbReference type="Proteomes" id="UP000196386"/>
    </source>
</evidence>
<sequence length="294" mass="32486">MNPMAEISFPDQGYSKKRRARFFLLLFSGLFMLLAACHAQQDGAPSSGPPSSQDAVPPAVQAGEDVAGTASSGPMPQTPLSREEYFAVQRPFVQNETAASDAAFICSLEDDLLLVTDQISGDCFSPVHERVRTFWRFGNLLYINGFDTGLIEYDLSARASKVLYADSKIASISLNSEVAFFVENCTANRFYSGLELDTALSAGESAIHRLYLPSGQDEIIYKADGIAVCRPVSNQVIQIAVDNPEFIEYLLETGDLNNGANIPEYQWYLYNIADQTEQPYDPRLEDPNFWGSKK</sequence>
<feature type="chain" id="PRO_5039244369" evidence="2">
    <location>
        <begin position="40"/>
        <end position="294"/>
    </location>
</feature>
<reference evidence="4" key="1">
    <citation type="submission" date="2017-04" db="EMBL/GenBank/DDBJ databases">
        <title>Function of individual gut microbiota members based on whole genome sequencing of pure cultures obtained from chicken caecum.</title>
        <authorList>
            <person name="Medvecky M."/>
            <person name="Cejkova D."/>
            <person name="Polansky O."/>
            <person name="Karasova D."/>
            <person name="Kubasova T."/>
            <person name="Cizek A."/>
            <person name="Rychlik I."/>
        </authorList>
    </citation>
    <scope>NUCLEOTIDE SEQUENCE [LARGE SCALE GENOMIC DNA]</scope>
    <source>
        <strain evidence="4">An175</strain>
    </source>
</reference>
<dbReference type="EMBL" id="NFKP01000007">
    <property type="protein sequence ID" value="OUP69786.1"/>
    <property type="molecule type" value="Genomic_DNA"/>
</dbReference>
<proteinExistence type="predicted"/>
<gene>
    <name evidence="3" type="ORF">B5F11_07290</name>
</gene>
<accession>A0A1Y4MM38</accession>
<protein>
    <submittedName>
        <fullName evidence="3">Uncharacterized protein</fullName>
    </submittedName>
</protein>
<evidence type="ECO:0000313" key="3">
    <source>
        <dbReference type="EMBL" id="OUP69786.1"/>
    </source>
</evidence>
<feature type="signal peptide" evidence="2">
    <location>
        <begin position="1"/>
        <end position="39"/>
    </location>
</feature>
<name>A0A1Y4MM38_9FIRM</name>
<dbReference type="AlphaFoldDB" id="A0A1Y4MM38"/>
<keyword evidence="2" id="KW-0732">Signal</keyword>
<evidence type="ECO:0000256" key="1">
    <source>
        <dbReference type="SAM" id="MobiDB-lite"/>
    </source>
</evidence>
<feature type="region of interest" description="Disordered" evidence="1">
    <location>
        <begin position="42"/>
        <end position="77"/>
    </location>
</feature>
<organism evidence="3 4">
    <name type="scientific">Anaerotruncus colihominis</name>
    <dbReference type="NCBI Taxonomy" id="169435"/>
    <lineage>
        <taxon>Bacteria</taxon>
        <taxon>Bacillati</taxon>
        <taxon>Bacillota</taxon>
        <taxon>Clostridia</taxon>
        <taxon>Eubacteriales</taxon>
        <taxon>Oscillospiraceae</taxon>
        <taxon>Anaerotruncus</taxon>
    </lineage>
</organism>
<comment type="caution">
    <text evidence="3">The sequence shown here is derived from an EMBL/GenBank/DDBJ whole genome shotgun (WGS) entry which is preliminary data.</text>
</comment>
<evidence type="ECO:0000256" key="2">
    <source>
        <dbReference type="SAM" id="SignalP"/>
    </source>
</evidence>
<dbReference type="Proteomes" id="UP000196386">
    <property type="component" value="Unassembled WGS sequence"/>
</dbReference>